<dbReference type="EMBL" id="JBFXLU010000079">
    <property type="protein sequence ID" value="KAL2844549.1"/>
    <property type="molecule type" value="Genomic_DNA"/>
</dbReference>
<dbReference type="InterPro" id="IPR029062">
    <property type="entry name" value="Class_I_gatase-like"/>
</dbReference>
<organism evidence="2 3">
    <name type="scientific">Aspergillus pseudoustus</name>
    <dbReference type="NCBI Taxonomy" id="1810923"/>
    <lineage>
        <taxon>Eukaryota</taxon>
        <taxon>Fungi</taxon>
        <taxon>Dikarya</taxon>
        <taxon>Ascomycota</taxon>
        <taxon>Pezizomycotina</taxon>
        <taxon>Eurotiomycetes</taxon>
        <taxon>Eurotiomycetidae</taxon>
        <taxon>Eurotiales</taxon>
        <taxon>Aspergillaceae</taxon>
        <taxon>Aspergillus</taxon>
        <taxon>Aspergillus subgen. Nidulantes</taxon>
    </lineage>
</organism>
<sequence length="238" mass="25791">MAPIHIGTLVFDYQAIDIIGPCDVLNSASKKLMEGIKQYTPVDPNTIAKAPEIVFHHIGETLDPVLLLTSNITVVPTATPDDVPPLDILIVGGDSPKYTKLPPKLQKLIRDQVASGRLLFTTCTGSAVVAAAGALDGRRATVNNLEIDYISKTYPKVKWTTAKKWIVDGNIWTGSGAVAGMDMVAHWVKENYGMEVLATACLSLDYEPRDQDGLFTVFPPRFDEAGNRVSTHAFPSKA</sequence>
<reference evidence="2 3" key="1">
    <citation type="submission" date="2024-07" db="EMBL/GenBank/DDBJ databases">
        <title>Section-level genome sequencing and comparative genomics of Aspergillus sections Usti and Cavernicolus.</title>
        <authorList>
            <consortium name="Lawrence Berkeley National Laboratory"/>
            <person name="Nybo J.L."/>
            <person name="Vesth T.C."/>
            <person name="Theobald S."/>
            <person name="Frisvad J.C."/>
            <person name="Larsen T.O."/>
            <person name="Kjaerboelling I."/>
            <person name="Rothschild-Mancinelli K."/>
            <person name="Lyhne E.K."/>
            <person name="Kogle M.E."/>
            <person name="Barry K."/>
            <person name="Clum A."/>
            <person name="Na H."/>
            <person name="Ledsgaard L."/>
            <person name="Lin J."/>
            <person name="Lipzen A."/>
            <person name="Kuo A."/>
            <person name="Riley R."/>
            <person name="Mondo S."/>
            <person name="Labutti K."/>
            <person name="Haridas S."/>
            <person name="Pangalinan J."/>
            <person name="Salamov A.A."/>
            <person name="Simmons B.A."/>
            <person name="Magnuson J.K."/>
            <person name="Chen J."/>
            <person name="Drula E."/>
            <person name="Henrissat B."/>
            <person name="Wiebenga A."/>
            <person name="Lubbers R.J."/>
            <person name="Gomes A.C."/>
            <person name="Makela M.R."/>
            <person name="Stajich J."/>
            <person name="Grigoriev I.V."/>
            <person name="Mortensen U.H."/>
            <person name="De Vries R.P."/>
            <person name="Baker S.E."/>
            <person name="Andersen M.R."/>
        </authorList>
    </citation>
    <scope>NUCLEOTIDE SEQUENCE [LARGE SCALE GENOMIC DNA]</scope>
    <source>
        <strain evidence="2 3">CBS 123904</strain>
    </source>
</reference>
<keyword evidence="3" id="KW-1185">Reference proteome</keyword>
<dbReference type="Proteomes" id="UP001610446">
    <property type="component" value="Unassembled WGS sequence"/>
</dbReference>
<accession>A0ABR4JX36</accession>
<dbReference type="PANTHER" id="PTHR43130">
    <property type="entry name" value="ARAC-FAMILY TRANSCRIPTIONAL REGULATOR"/>
    <property type="match status" value="1"/>
</dbReference>
<proteinExistence type="predicted"/>
<dbReference type="PANTHER" id="PTHR43130:SF7">
    <property type="entry name" value="DJ-1_PFPI DOMAIN-CONTAINING PROTEIN"/>
    <property type="match status" value="1"/>
</dbReference>
<name>A0ABR4JX36_9EURO</name>
<dbReference type="Gene3D" id="3.40.50.880">
    <property type="match status" value="1"/>
</dbReference>
<evidence type="ECO:0000313" key="2">
    <source>
        <dbReference type="EMBL" id="KAL2844549.1"/>
    </source>
</evidence>
<comment type="caution">
    <text evidence="2">The sequence shown here is derived from an EMBL/GenBank/DDBJ whole genome shotgun (WGS) entry which is preliminary data.</text>
</comment>
<dbReference type="Pfam" id="PF01965">
    <property type="entry name" value="DJ-1_PfpI"/>
    <property type="match status" value="1"/>
</dbReference>
<feature type="domain" description="DJ-1/PfpI" evidence="1">
    <location>
        <begin position="72"/>
        <end position="189"/>
    </location>
</feature>
<dbReference type="InterPro" id="IPR052158">
    <property type="entry name" value="INH-QAR"/>
</dbReference>
<evidence type="ECO:0000259" key="1">
    <source>
        <dbReference type="Pfam" id="PF01965"/>
    </source>
</evidence>
<gene>
    <name evidence="2" type="ORF">BJY01DRAFT_186260</name>
</gene>
<protein>
    <submittedName>
        <fullName evidence="2">Class I glutamine amidotransferase-like protein</fullName>
    </submittedName>
</protein>
<dbReference type="InterPro" id="IPR002818">
    <property type="entry name" value="DJ-1/PfpI"/>
</dbReference>
<evidence type="ECO:0000313" key="3">
    <source>
        <dbReference type="Proteomes" id="UP001610446"/>
    </source>
</evidence>
<dbReference type="SUPFAM" id="SSF52317">
    <property type="entry name" value="Class I glutamine amidotransferase-like"/>
    <property type="match status" value="1"/>
</dbReference>